<dbReference type="Gramene" id="Kaladp0095s0853.1.v1.1">
    <property type="protein sequence ID" value="Kaladp0095s0853.1.v1.1"/>
    <property type="gene ID" value="Kaladp0095s0853.v1.1"/>
</dbReference>
<dbReference type="GO" id="GO:0008171">
    <property type="term" value="F:O-methyltransferase activity"/>
    <property type="evidence" value="ECO:0007669"/>
    <property type="project" value="InterPro"/>
</dbReference>
<evidence type="ECO:0000259" key="6">
    <source>
        <dbReference type="Pfam" id="PF08100"/>
    </source>
</evidence>
<dbReference type="FunFam" id="1.10.10.10:FF:000213">
    <property type="entry name" value="Coniferyl alcohol 9-O-methyltransferase"/>
    <property type="match status" value="1"/>
</dbReference>
<dbReference type="GO" id="GO:0032259">
    <property type="term" value="P:methylation"/>
    <property type="evidence" value="ECO:0007669"/>
    <property type="project" value="UniProtKB-KW"/>
</dbReference>
<dbReference type="InterPro" id="IPR029063">
    <property type="entry name" value="SAM-dependent_MTases_sf"/>
</dbReference>
<feature type="domain" description="O-methyltransferase C-terminal" evidence="5">
    <location>
        <begin position="146"/>
        <end position="349"/>
    </location>
</feature>
<dbReference type="FunFam" id="3.40.50.150:FF:000057">
    <property type="entry name" value="O-methyltransferase ZRP4"/>
    <property type="match status" value="1"/>
</dbReference>
<evidence type="ECO:0000256" key="4">
    <source>
        <dbReference type="PIRSR" id="PIRSR005739-1"/>
    </source>
</evidence>
<dbReference type="Gene3D" id="3.40.50.150">
    <property type="entry name" value="Vaccinia Virus protein VP39"/>
    <property type="match status" value="1"/>
</dbReference>
<protein>
    <submittedName>
        <fullName evidence="7">Uncharacterized protein</fullName>
    </submittedName>
</protein>
<dbReference type="Pfam" id="PF08100">
    <property type="entry name" value="Dimerisation"/>
    <property type="match status" value="1"/>
</dbReference>
<dbReference type="GO" id="GO:0046983">
    <property type="term" value="F:protein dimerization activity"/>
    <property type="evidence" value="ECO:0007669"/>
    <property type="project" value="InterPro"/>
</dbReference>
<evidence type="ECO:0000256" key="3">
    <source>
        <dbReference type="ARBA" id="ARBA00022691"/>
    </source>
</evidence>
<sequence>MNNNICNGAVSSSELLKAQSHIWNHIFNFINSASLKCAVQMGIPDIIHNHGKPMTLAALLSSMPVHHKKTQHVYRLMRLLTHSGFFAMRRVGEESEEEGYVLTPSSSYLLSGNPLSVAPFLLAMLDRTLIKPWDCMNIWLNNDDLSPFETTFGRSIWEQAGFDPQLNSFFNDAMASDARLITSVVLDKCGGVFEGLNSLVDVGGGVGIMARALAEAFPDLNCINFDLPHVVAGLEAASENMKYVEGDMFESIPEAHAILLKWILHDWSDEECIKILVKCKEAILKSGKRGGKVIIIDMVVNGSNLSKQGDMEAAETQLFFDMLMMALTSGGKEREEEEWAELFKKSGFNTYKITPVIGLRSLIEVFP</sequence>
<feature type="domain" description="O-methyltransferase dimerisation" evidence="6">
    <location>
        <begin position="23"/>
        <end position="111"/>
    </location>
</feature>
<proteinExistence type="predicted"/>
<feature type="active site" description="Proton acceptor" evidence="4">
    <location>
        <position position="265"/>
    </location>
</feature>
<keyword evidence="8" id="KW-1185">Reference proteome</keyword>
<dbReference type="AlphaFoldDB" id="A0A7N0V2Q8"/>
<dbReference type="CDD" id="cd02440">
    <property type="entry name" value="AdoMet_MTases"/>
    <property type="match status" value="1"/>
</dbReference>
<evidence type="ECO:0000313" key="8">
    <source>
        <dbReference type="Proteomes" id="UP000594263"/>
    </source>
</evidence>
<keyword evidence="1" id="KW-0489">Methyltransferase</keyword>
<accession>A0A7N0V2Q8</accession>
<evidence type="ECO:0000256" key="2">
    <source>
        <dbReference type="ARBA" id="ARBA00022679"/>
    </source>
</evidence>
<dbReference type="InterPro" id="IPR012967">
    <property type="entry name" value="COMT_dimerisation"/>
</dbReference>
<dbReference type="OMA" id="NWVDFFP"/>
<dbReference type="SUPFAM" id="SSF46785">
    <property type="entry name" value="Winged helix' DNA-binding domain"/>
    <property type="match status" value="1"/>
</dbReference>
<dbReference type="Gene3D" id="1.10.10.10">
    <property type="entry name" value="Winged helix-like DNA-binding domain superfamily/Winged helix DNA-binding domain"/>
    <property type="match status" value="1"/>
</dbReference>
<evidence type="ECO:0000259" key="5">
    <source>
        <dbReference type="Pfam" id="PF00891"/>
    </source>
</evidence>
<evidence type="ECO:0000313" key="7">
    <source>
        <dbReference type="EnsemblPlants" id="Kaladp0095s0853.1.v1.1"/>
    </source>
</evidence>
<dbReference type="Pfam" id="PF00891">
    <property type="entry name" value="Methyltransf_2"/>
    <property type="match status" value="1"/>
</dbReference>
<keyword evidence="3" id="KW-0949">S-adenosyl-L-methionine</keyword>
<dbReference type="PROSITE" id="PS51683">
    <property type="entry name" value="SAM_OMT_II"/>
    <property type="match status" value="1"/>
</dbReference>
<keyword evidence="2" id="KW-0808">Transferase</keyword>
<name>A0A7N0V2Q8_KALFE</name>
<dbReference type="InterPro" id="IPR001077">
    <property type="entry name" value="COMT_C"/>
</dbReference>
<dbReference type="Proteomes" id="UP000594263">
    <property type="component" value="Unplaced"/>
</dbReference>
<dbReference type="GO" id="GO:0008757">
    <property type="term" value="F:S-adenosylmethionine-dependent methyltransferase activity"/>
    <property type="evidence" value="ECO:0007669"/>
    <property type="project" value="UniProtKB-ARBA"/>
</dbReference>
<dbReference type="PANTHER" id="PTHR11746">
    <property type="entry name" value="O-METHYLTRANSFERASE"/>
    <property type="match status" value="1"/>
</dbReference>
<reference evidence="7" key="1">
    <citation type="submission" date="2021-01" db="UniProtKB">
        <authorList>
            <consortium name="EnsemblPlants"/>
        </authorList>
    </citation>
    <scope>IDENTIFICATION</scope>
</reference>
<dbReference type="PIRSF" id="PIRSF005739">
    <property type="entry name" value="O-mtase"/>
    <property type="match status" value="1"/>
</dbReference>
<dbReference type="InterPro" id="IPR016461">
    <property type="entry name" value="COMT-like"/>
</dbReference>
<evidence type="ECO:0000256" key="1">
    <source>
        <dbReference type="ARBA" id="ARBA00022603"/>
    </source>
</evidence>
<dbReference type="EnsemblPlants" id="Kaladp0095s0853.1.v1.1">
    <property type="protein sequence ID" value="Kaladp0095s0853.1.v1.1"/>
    <property type="gene ID" value="Kaladp0095s0853.v1.1"/>
</dbReference>
<organism evidence="7 8">
    <name type="scientific">Kalanchoe fedtschenkoi</name>
    <name type="common">Lavender scallops</name>
    <name type="synonym">South American air plant</name>
    <dbReference type="NCBI Taxonomy" id="63787"/>
    <lineage>
        <taxon>Eukaryota</taxon>
        <taxon>Viridiplantae</taxon>
        <taxon>Streptophyta</taxon>
        <taxon>Embryophyta</taxon>
        <taxon>Tracheophyta</taxon>
        <taxon>Spermatophyta</taxon>
        <taxon>Magnoliopsida</taxon>
        <taxon>eudicotyledons</taxon>
        <taxon>Gunneridae</taxon>
        <taxon>Pentapetalae</taxon>
        <taxon>Saxifragales</taxon>
        <taxon>Crassulaceae</taxon>
        <taxon>Kalanchoe</taxon>
    </lineage>
</organism>
<dbReference type="SUPFAM" id="SSF53335">
    <property type="entry name" value="S-adenosyl-L-methionine-dependent methyltransferases"/>
    <property type="match status" value="1"/>
</dbReference>
<dbReference type="InterPro" id="IPR036390">
    <property type="entry name" value="WH_DNA-bd_sf"/>
</dbReference>
<dbReference type="InterPro" id="IPR036388">
    <property type="entry name" value="WH-like_DNA-bd_sf"/>
</dbReference>